<evidence type="ECO:0000256" key="7">
    <source>
        <dbReference type="RuleBase" id="RU363032"/>
    </source>
</evidence>
<evidence type="ECO:0000256" key="6">
    <source>
        <dbReference type="ARBA" id="ARBA00023136"/>
    </source>
</evidence>
<dbReference type="OrthoDB" id="9766870at2"/>
<evidence type="ECO:0000256" key="3">
    <source>
        <dbReference type="ARBA" id="ARBA00022475"/>
    </source>
</evidence>
<dbReference type="PROSITE" id="PS50928">
    <property type="entry name" value="ABC_TM1"/>
    <property type="match status" value="1"/>
</dbReference>
<comment type="similarity">
    <text evidence="7">Belongs to the binding-protein-dependent transport system permease family.</text>
</comment>
<gene>
    <name evidence="9" type="ORF">SAMN04490248_103155</name>
</gene>
<reference evidence="9 10" key="1">
    <citation type="submission" date="2016-10" db="EMBL/GenBank/DDBJ databases">
        <authorList>
            <person name="de Groot N.N."/>
        </authorList>
    </citation>
    <scope>NUCLEOTIDE SEQUENCE [LARGE SCALE GENOMIC DNA]</scope>
    <source>
        <strain evidence="9 10">DSM 27842</strain>
    </source>
</reference>
<dbReference type="Proteomes" id="UP000198893">
    <property type="component" value="Unassembled WGS sequence"/>
</dbReference>
<evidence type="ECO:0000256" key="4">
    <source>
        <dbReference type="ARBA" id="ARBA00022692"/>
    </source>
</evidence>
<dbReference type="EMBL" id="FODS01000003">
    <property type="protein sequence ID" value="SEO28364.1"/>
    <property type="molecule type" value="Genomic_DNA"/>
</dbReference>
<feature type="transmembrane region" description="Helical" evidence="7">
    <location>
        <begin position="6"/>
        <end position="32"/>
    </location>
</feature>
<keyword evidence="3" id="KW-1003">Cell membrane</keyword>
<keyword evidence="10" id="KW-1185">Reference proteome</keyword>
<dbReference type="InterPro" id="IPR035906">
    <property type="entry name" value="MetI-like_sf"/>
</dbReference>
<feature type="transmembrane region" description="Helical" evidence="7">
    <location>
        <begin position="44"/>
        <end position="70"/>
    </location>
</feature>
<evidence type="ECO:0000256" key="1">
    <source>
        <dbReference type="ARBA" id="ARBA00004651"/>
    </source>
</evidence>
<keyword evidence="6 7" id="KW-0472">Membrane</keyword>
<evidence type="ECO:0000256" key="2">
    <source>
        <dbReference type="ARBA" id="ARBA00022448"/>
    </source>
</evidence>
<dbReference type="RefSeq" id="WP_093115718.1">
    <property type="nucleotide sequence ID" value="NZ_FODS01000003.1"/>
</dbReference>
<dbReference type="PANTHER" id="PTHR43386:SF25">
    <property type="entry name" value="PEPTIDE ABC TRANSPORTER PERMEASE PROTEIN"/>
    <property type="match status" value="1"/>
</dbReference>
<dbReference type="InterPro" id="IPR000515">
    <property type="entry name" value="MetI-like"/>
</dbReference>
<dbReference type="GO" id="GO:0005886">
    <property type="term" value="C:plasma membrane"/>
    <property type="evidence" value="ECO:0007669"/>
    <property type="project" value="UniProtKB-SubCell"/>
</dbReference>
<keyword evidence="4 7" id="KW-0812">Transmembrane</keyword>
<name>A0A1H8NFI5_9RHOB</name>
<dbReference type="CDD" id="cd06261">
    <property type="entry name" value="TM_PBP2"/>
    <property type="match status" value="1"/>
</dbReference>
<feature type="domain" description="ABC transmembrane type-1" evidence="8">
    <location>
        <begin position="124"/>
        <end position="388"/>
    </location>
</feature>
<keyword evidence="5 7" id="KW-1133">Transmembrane helix</keyword>
<dbReference type="SUPFAM" id="SSF161098">
    <property type="entry name" value="MetI-like"/>
    <property type="match status" value="1"/>
</dbReference>
<feature type="transmembrane region" description="Helical" evidence="7">
    <location>
        <begin position="261"/>
        <end position="281"/>
    </location>
</feature>
<feature type="transmembrane region" description="Helical" evidence="7">
    <location>
        <begin position="159"/>
        <end position="180"/>
    </location>
</feature>
<dbReference type="Gene3D" id="1.10.3720.10">
    <property type="entry name" value="MetI-like"/>
    <property type="match status" value="1"/>
</dbReference>
<feature type="transmembrane region" description="Helical" evidence="7">
    <location>
        <begin position="223"/>
        <end position="241"/>
    </location>
</feature>
<accession>A0A1H8NFI5</accession>
<evidence type="ECO:0000259" key="8">
    <source>
        <dbReference type="PROSITE" id="PS50928"/>
    </source>
</evidence>
<organism evidence="9 10">
    <name type="scientific">Salinihabitans flavidus</name>
    <dbReference type="NCBI Taxonomy" id="569882"/>
    <lineage>
        <taxon>Bacteria</taxon>
        <taxon>Pseudomonadati</taxon>
        <taxon>Pseudomonadota</taxon>
        <taxon>Alphaproteobacteria</taxon>
        <taxon>Rhodobacterales</taxon>
        <taxon>Roseobacteraceae</taxon>
        <taxon>Salinihabitans</taxon>
    </lineage>
</organism>
<evidence type="ECO:0000313" key="9">
    <source>
        <dbReference type="EMBL" id="SEO28364.1"/>
    </source>
</evidence>
<proteinExistence type="inferred from homology"/>
<dbReference type="InterPro" id="IPR050366">
    <property type="entry name" value="BP-dependent_transpt_permease"/>
</dbReference>
<sequence length="398" mass="44211">MEPLSWTQIILNILFQFSPVWIALIVTFLVSIVYKRRLGLYGKLFDSTIGMIGFGLVMFWVYTAIFAGVFDLVYTHDPLSQVSGMKNKLPGEPLRSAEEGEYAYYLLGGDNLARDVFSRMVTGSWVVVQIAPLATLFAFMVGITLGLPAGFYGGRLDTFLSFLANLILAFPVILLFYLLVTPEIVQTGIPNYMAMVLFMFPIIFVTVLLNSRFYTRPTLRTPLLAAVLLVMFWIYLSVISAKGTVVSVLPSFLDLFDIPGGILVVFVSVVFVNSPTVFRIVRGLAMDIKTRDYVAAAQTRGEGRWYIMLWEILPNARGPLIVDFCLRIGYTTILLGTLGFFGLGLPPESPDWGSTINEGRKLLSIYPHPALPPAFALLSLVLGLNLLADGLREESLRD</sequence>
<evidence type="ECO:0000313" key="10">
    <source>
        <dbReference type="Proteomes" id="UP000198893"/>
    </source>
</evidence>
<feature type="transmembrane region" description="Helical" evidence="7">
    <location>
        <begin position="365"/>
        <end position="388"/>
    </location>
</feature>
<dbReference type="AlphaFoldDB" id="A0A1H8NFI5"/>
<feature type="transmembrane region" description="Helical" evidence="7">
    <location>
        <begin position="125"/>
        <end position="147"/>
    </location>
</feature>
<evidence type="ECO:0000256" key="5">
    <source>
        <dbReference type="ARBA" id="ARBA00022989"/>
    </source>
</evidence>
<comment type="subcellular location">
    <subcellularLocation>
        <location evidence="1 7">Cell membrane</location>
        <topology evidence="1 7">Multi-pass membrane protein</topology>
    </subcellularLocation>
</comment>
<feature type="transmembrane region" description="Helical" evidence="7">
    <location>
        <begin position="192"/>
        <end position="211"/>
    </location>
</feature>
<dbReference type="GO" id="GO:0055085">
    <property type="term" value="P:transmembrane transport"/>
    <property type="evidence" value="ECO:0007669"/>
    <property type="project" value="InterPro"/>
</dbReference>
<dbReference type="Pfam" id="PF00528">
    <property type="entry name" value="BPD_transp_1"/>
    <property type="match status" value="1"/>
</dbReference>
<feature type="transmembrane region" description="Helical" evidence="7">
    <location>
        <begin position="324"/>
        <end position="345"/>
    </location>
</feature>
<protein>
    <submittedName>
        <fullName evidence="9">Peptide/nickel transport system permease protein</fullName>
    </submittedName>
</protein>
<keyword evidence="2 7" id="KW-0813">Transport</keyword>
<dbReference type="PANTHER" id="PTHR43386">
    <property type="entry name" value="OLIGOPEPTIDE TRANSPORT SYSTEM PERMEASE PROTEIN APPC"/>
    <property type="match status" value="1"/>
</dbReference>
<dbReference type="STRING" id="569882.SAMN04490248_103155"/>